<gene>
    <name evidence="10" type="ORF">CcCBS67573_g06214</name>
</gene>
<dbReference type="InterPro" id="IPR044851">
    <property type="entry name" value="Wax_synthase"/>
</dbReference>
<dbReference type="AlphaFoldDB" id="A0A507F6S6"/>
<dbReference type="PANTHER" id="PTHR31595">
    <property type="entry name" value="LONG-CHAIN-ALCOHOL O-FATTY-ACYLTRANSFERASE 3-RELATED"/>
    <property type="match status" value="1"/>
</dbReference>
<protein>
    <submittedName>
        <fullName evidence="10">Long-chain-alcohol O-fatty-acyltransferase</fullName>
    </submittedName>
</protein>
<feature type="transmembrane region" description="Helical" evidence="8">
    <location>
        <begin position="183"/>
        <end position="205"/>
    </location>
</feature>
<dbReference type="GO" id="GO:0016020">
    <property type="term" value="C:membrane"/>
    <property type="evidence" value="ECO:0007669"/>
    <property type="project" value="UniProtKB-SubCell"/>
</dbReference>
<feature type="transmembrane region" description="Helical" evidence="8">
    <location>
        <begin position="296"/>
        <end position="314"/>
    </location>
</feature>
<accession>A0A507F6S6</accession>
<keyword evidence="11" id="KW-1185">Reference proteome</keyword>
<comment type="similarity">
    <text evidence="3">Belongs to the wax synthase family.</text>
</comment>
<comment type="pathway">
    <text evidence="2">Secondary metabolite biosynthesis.</text>
</comment>
<evidence type="ECO:0000256" key="5">
    <source>
        <dbReference type="ARBA" id="ARBA00022692"/>
    </source>
</evidence>
<sequence>MAGLLALVTAASFILRFKSAHHVSNLQFGIPIIAPVTHFTLLRAKSHKLISAGIPIAIITACSIKAAQSVSLSSSVMRVCGVCVKGLGFFLVLRFAQASVHSRSTSSKWSISQYVMFLATGRKQLHAESGNTKSPPSHGTQSQEAYASCRSTQFLSFAARKLLLNVATISVAKAFCLKHDYTWNASLLSLFDLHGIILHLAYGFLMYSEIDFFYHIVTIPIFITLDVPYVPIFQAPYLATSLQDFWSRRWNHPVCAAFHQIIFEPTLKALEHKQQALHSCSKSRHSRKFSKKPKSTHLAVATLSTFVVLVSVIIPQIHFMMLRSTLSNYIVLTISLAMLIFLPLLFHCEDEMFGYVMQGVSCIFFALRVCEMHTFDRNFNQKWSLAEYLEFLGTSNNGPCRILDTAQKKKKKKKKGNSPSIVKVYHVHDQNLSFFAWTAVRLGITWTAFAFANAYLEKYPYHWNYRIDGWYGFLMPWDLEGVIMHVMFATQLYGLMDICYSLGTLLLVTIVSAPYTPMMDAPYFATSPRDFWSYRWNLAIKTTIHRLAFSPALSSMRNLGIKNKAFMTAVATLAAFGFSTLLHEYALLLLIPAEAGWFENSVFFMGQGVVCVVWEVCIRKVKVQQSVGSIGLQFLGWFMTMLSLLVMCPFFVRPYAASEKFLEFPVDVRLKEFFKTVI</sequence>
<evidence type="ECO:0000256" key="4">
    <source>
        <dbReference type="ARBA" id="ARBA00022679"/>
    </source>
</evidence>
<feature type="transmembrane region" description="Helical" evidence="8">
    <location>
        <begin position="352"/>
        <end position="370"/>
    </location>
</feature>
<proteinExistence type="inferred from homology"/>
<dbReference type="EMBL" id="QEAP01000254">
    <property type="protein sequence ID" value="TPX71330.1"/>
    <property type="molecule type" value="Genomic_DNA"/>
</dbReference>
<feature type="transmembrane region" description="Helical" evidence="8">
    <location>
        <begin position="565"/>
        <end position="591"/>
    </location>
</feature>
<dbReference type="STRING" id="246404.A0A507F6S6"/>
<keyword evidence="10" id="KW-0012">Acyltransferase</keyword>
<dbReference type="GO" id="GO:0006629">
    <property type="term" value="P:lipid metabolic process"/>
    <property type="evidence" value="ECO:0007669"/>
    <property type="project" value="InterPro"/>
</dbReference>
<comment type="caution">
    <text evidence="10">The sequence shown here is derived from an EMBL/GenBank/DDBJ whole genome shotgun (WGS) entry which is preliminary data.</text>
</comment>
<comment type="subcellular location">
    <subcellularLocation>
        <location evidence="1">Membrane</location>
        <topology evidence="1">Multi-pass membrane protein</topology>
    </subcellularLocation>
</comment>
<dbReference type="Pfam" id="PF13813">
    <property type="entry name" value="MBOAT_2"/>
    <property type="match status" value="1"/>
</dbReference>
<dbReference type="GO" id="GO:0008374">
    <property type="term" value="F:O-acyltransferase activity"/>
    <property type="evidence" value="ECO:0007669"/>
    <property type="project" value="InterPro"/>
</dbReference>
<feature type="transmembrane region" description="Helical" evidence="8">
    <location>
        <begin position="482"/>
        <end position="511"/>
    </location>
</feature>
<feature type="domain" description="Wax synthase" evidence="9">
    <location>
        <begin position="515"/>
        <end position="604"/>
    </location>
</feature>
<evidence type="ECO:0000313" key="10">
    <source>
        <dbReference type="EMBL" id="TPX71330.1"/>
    </source>
</evidence>
<keyword evidence="5 8" id="KW-0812">Transmembrane</keyword>
<reference evidence="10 11" key="1">
    <citation type="journal article" date="2019" name="Sci. Rep.">
        <title>Comparative genomics of chytrid fungi reveal insights into the obligate biotrophic and pathogenic lifestyle of Synchytrium endobioticum.</title>
        <authorList>
            <person name="van de Vossenberg B.T.L.H."/>
            <person name="Warris S."/>
            <person name="Nguyen H.D.T."/>
            <person name="van Gent-Pelzer M.P.E."/>
            <person name="Joly D.L."/>
            <person name="van de Geest H.C."/>
            <person name="Bonants P.J.M."/>
            <person name="Smith D.S."/>
            <person name="Levesque C.A."/>
            <person name="van der Lee T.A.J."/>
        </authorList>
    </citation>
    <scope>NUCLEOTIDE SEQUENCE [LARGE SCALE GENOMIC DNA]</scope>
    <source>
        <strain evidence="10 11">CBS 675.73</strain>
    </source>
</reference>
<organism evidence="10 11">
    <name type="scientific">Chytriomyces confervae</name>
    <dbReference type="NCBI Taxonomy" id="246404"/>
    <lineage>
        <taxon>Eukaryota</taxon>
        <taxon>Fungi</taxon>
        <taxon>Fungi incertae sedis</taxon>
        <taxon>Chytridiomycota</taxon>
        <taxon>Chytridiomycota incertae sedis</taxon>
        <taxon>Chytridiomycetes</taxon>
        <taxon>Chytridiales</taxon>
        <taxon>Chytriomycetaceae</taxon>
        <taxon>Chytriomyces</taxon>
    </lineage>
</organism>
<dbReference type="PANTHER" id="PTHR31595:SF57">
    <property type="entry name" value="OS04G0481900 PROTEIN"/>
    <property type="match status" value="1"/>
</dbReference>
<dbReference type="OrthoDB" id="10010093at2759"/>
<feature type="transmembrane region" description="Helical" evidence="8">
    <location>
        <begin position="212"/>
        <end position="232"/>
    </location>
</feature>
<keyword evidence="4 10" id="KW-0808">Transferase</keyword>
<dbReference type="InterPro" id="IPR032805">
    <property type="entry name" value="Wax_synthase_dom"/>
</dbReference>
<keyword evidence="6 8" id="KW-1133">Transmembrane helix</keyword>
<keyword evidence="7 8" id="KW-0472">Membrane</keyword>
<feature type="transmembrane region" description="Helical" evidence="8">
    <location>
        <begin position="326"/>
        <end position="346"/>
    </location>
</feature>
<feature type="transmembrane region" description="Helical" evidence="8">
    <location>
        <begin position="434"/>
        <end position="456"/>
    </location>
</feature>
<feature type="transmembrane region" description="Helical" evidence="8">
    <location>
        <begin position="597"/>
        <end position="618"/>
    </location>
</feature>
<evidence type="ECO:0000259" key="9">
    <source>
        <dbReference type="Pfam" id="PF13813"/>
    </source>
</evidence>
<evidence type="ECO:0000256" key="8">
    <source>
        <dbReference type="SAM" id="Phobius"/>
    </source>
</evidence>
<evidence type="ECO:0000256" key="1">
    <source>
        <dbReference type="ARBA" id="ARBA00004141"/>
    </source>
</evidence>
<evidence type="ECO:0000256" key="3">
    <source>
        <dbReference type="ARBA" id="ARBA00007282"/>
    </source>
</evidence>
<dbReference type="Proteomes" id="UP000320333">
    <property type="component" value="Unassembled WGS sequence"/>
</dbReference>
<evidence type="ECO:0000256" key="6">
    <source>
        <dbReference type="ARBA" id="ARBA00022989"/>
    </source>
</evidence>
<name>A0A507F6S6_9FUNG</name>
<evidence type="ECO:0000313" key="11">
    <source>
        <dbReference type="Proteomes" id="UP000320333"/>
    </source>
</evidence>
<evidence type="ECO:0000256" key="7">
    <source>
        <dbReference type="ARBA" id="ARBA00023136"/>
    </source>
</evidence>
<evidence type="ECO:0000256" key="2">
    <source>
        <dbReference type="ARBA" id="ARBA00005179"/>
    </source>
</evidence>
<feature type="transmembrane region" description="Helical" evidence="8">
    <location>
        <begin position="630"/>
        <end position="652"/>
    </location>
</feature>